<name>A0A843VRN5_COLES</name>
<dbReference type="AlphaFoldDB" id="A0A843VRN5"/>
<feature type="compositionally biased region" description="Low complexity" evidence="1">
    <location>
        <begin position="27"/>
        <end position="41"/>
    </location>
</feature>
<dbReference type="Proteomes" id="UP000652761">
    <property type="component" value="Unassembled WGS sequence"/>
</dbReference>
<comment type="caution">
    <text evidence="2">The sequence shown here is derived from an EMBL/GenBank/DDBJ whole genome shotgun (WGS) entry which is preliminary data.</text>
</comment>
<evidence type="ECO:0000256" key="1">
    <source>
        <dbReference type="SAM" id="MobiDB-lite"/>
    </source>
</evidence>
<feature type="region of interest" description="Disordered" evidence="1">
    <location>
        <begin position="25"/>
        <end position="49"/>
    </location>
</feature>
<protein>
    <submittedName>
        <fullName evidence="2">Uncharacterized protein</fullName>
    </submittedName>
</protein>
<keyword evidence="3" id="KW-1185">Reference proteome</keyword>
<gene>
    <name evidence="2" type="ORF">Taro_034540</name>
</gene>
<dbReference type="EMBL" id="NMUH01002732">
    <property type="protein sequence ID" value="MQM01783.1"/>
    <property type="molecule type" value="Genomic_DNA"/>
</dbReference>
<sequence>MPPGTGHRTAGSTTEQQIWLTEQATCSVPSSQENPSSHSSPHGSYNGYTTHALRSSSALTAEHLNARSSATGVLLPSFKCRLAWLQPKQEITSTLLVPSVGRNNSHGSWTILVPEHGEPYDEVPPVADGLPSTCSPRRRRCSSCCRDRGRPGTRRRRACNRLGDGRTPGTDAVADGHLPGPPGSTFRAAGPGSLRSAGAPGRIVPPTITRTSCPSRVDSGAAR</sequence>
<proteinExistence type="predicted"/>
<feature type="region of interest" description="Disordered" evidence="1">
    <location>
        <begin position="150"/>
        <end position="223"/>
    </location>
</feature>
<evidence type="ECO:0000313" key="3">
    <source>
        <dbReference type="Proteomes" id="UP000652761"/>
    </source>
</evidence>
<organism evidence="2 3">
    <name type="scientific">Colocasia esculenta</name>
    <name type="common">Wild taro</name>
    <name type="synonym">Arum esculentum</name>
    <dbReference type="NCBI Taxonomy" id="4460"/>
    <lineage>
        <taxon>Eukaryota</taxon>
        <taxon>Viridiplantae</taxon>
        <taxon>Streptophyta</taxon>
        <taxon>Embryophyta</taxon>
        <taxon>Tracheophyta</taxon>
        <taxon>Spermatophyta</taxon>
        <taxon>Magnoliopsida</taxon>
        <taxon>Liliopsida</taxon>
        <taxon>Araceae</taxon>
        <taxon>Aroideae</taxon>
        <taxon>Colocasieae</taxon>
        <taxon>Colocasia</taxon>
    </lineage>
</organism>
<accession>A0A843VRN5</accession>
<evidence type="ECO:0000313" key="2">
    <source>
        <dbReference type="EMBL" id="MQM01783.1"/>
    </source>
</evidence>
<reference evidence="2" key="1">
    <citation type="submission" date="2017-07" db="EMBL/GenBank/DDBJ databases">
        <title>Taro Niue Genome Assembly and Annotation.</title>
        <authorList>
            <person name="Atibalentja N."/>
            <person name="Keating K."/>
            <person name="Fields C.J."/>
        </authorList>
    </citation>
    <scope>NUCLEOTIDE SEQUENCE</scope>
    <source>
        <strain evidence="2">Niue_2</strain>
        <tissue evidence="2">Leaf</tissue>
    </source>
</reference>